<comment type="caution">
    <text evidence="2">The sequence shown here is derived from an EMBL/GenBank/DDBJ whole genome shotgun (WGS) entry which is preliminary data.</text>
</comment>
<accession>A0AA36GNU9</accession>
<sequence length="276" mass="31038">MFANGQNDAARQAAWEVELAARGEAREAVYNAMMNGSSPSWGNLVRSVSPVSPQSFGEHVEDFSPPASGRASVDHTTVFNAATRAELHLTEFLERIEELEEELQVARRQIEALQWSRGLRDSQYRKSESLRKEQEKDLTRMVRDLQTVHEVLPRALEAHRAKVRSLHPEEEEELLHHFLRRGNVVETPYAVGQEEEVQPLPLGQIVARGPPLGAAAHGPIAVDQLWKDSAAPRPLRQIPAEEFGRNIGSEKQKIGDGWVEMRSNAPVAEENMYQFL</sequence>
<reference evidence="2" key="1">
    <citation type="submission" date="2023-07" db="EMBL/GenBank/DDBJ databases">
        <authorList>
            <consortium name="CYATHOMIX"/>
        </authorList>
    </citation>
    <scope>NUCLEOTIDE SEQUENCE</scope>
    <source>
        <strain evidence="2">N/A</strain>
    </source>
</reference>
<evidence type="ECO:0000313" key="2">
    <source>
        <dbReference type="EMBL" id="CAJ0595577.1"/>
    </source>
</evidence>
<dbReference type="Proteomes" id="UP001176961">
    <property type="component" value="Unassembled WGS sequence"/>
</dbReference>
<dbReference type="AlphaFoldDB" id="A0AA36GNU9"/>
<keyword evidence="1" id="KW-0175">Coiled coil</keyword>
<feature type="coiled-coil region" evidence="1">
    <location>
        <begin position="82"/>
        <end position="116"/>
    </location>
</feature>
<dbReference type="EMBL" id="CATQJL010000112">
    <property type="protein sequence ID" value="CAJ0595577.1"/>
    <property type="molecule type" value="Genomic_DNA"/>
</dbReference>
<evidence type="ECO:0000256" key="1">
    <source>
        <dbReference type="SAM" id="Coils"/>
    </source>
</evidence>
<proteinExistence type="predicted"/>
<gene>
    <name evidence="2" type="ORF">CYNAS_LOCUS7560</name>
</gene>
<evidence type="ECO:0000313" key="3">
    <source>
        <dbReference type="Proteomes" id="UP001176961"/>
    </source>
</evidence>
<organism evidence="2 3">
    <name type="scientific">Cylicocyclus nassatus</name>
    <name type="common">Nematode worm</name>
    <dbReference type="NCBI Taxonomy" id="53992"/>
    <lineage>
        <taxon>Eukaryota</taxon>
        <taxon>Metazoa</taxon>
        <taxon>Ecdysozoa</taxon>
        <taxon>Nematoda</taxon>
        <taxon>Chromadorea</taxon>
        <taxon>Rhabditida</taxon>
        <taxon>Rhabditina</taxon>
        <taxon>Rhabditomorpha</taxon>
        <taxon>Strongyloidea</taxon>
        <taxon>Strongylidae</taxon>
        <taxon>Cylicocyclus</taxon>
    </lineage>
</organism>
<name>A0AA36GNU9_CYLNA</name>
<protein>
    <submittedName>
        <fullName evidence="2">Uncharacterized protein</fullName>
    </submittedName>
</protein>
<keyword evidence="3" id="KW-1185">Reference proteome</keyword>